<keyword evidence="3" id="KW-0812">Transmembrane</keyword>
<keyword evidence="5" id="KW-0472">Membrane</keyword>
<dbReference type="Pfam" id="PF12823">
    <property type="entry name" value="DUF3817"/>
    <property type="match status" value="1"/>
</dbReference>
<name>A0A222VQA5_9PSEU</name>
<evidence type="ECO:0000256" key="2">
    <source>
        <dbReference type="ARBA" id="ARBA00022475"/>
    </source>
</evidence>
<organism evidence="6 7">
    <name type="scientific">Prauserella marina</name>
    <dbReference type="NCBI Taxonomy" id="530584"/>
    <lineage>
        <taxon>Bacteria</taxon>
        <taxon>Bacillati</taxon>
        <taxon>Actinomycetota</taxon>
        <taxon>Actinomycetes</taxon>
        <taxon>Pseudonocardiales</taxon>
        <taxon>Pseudonocardiaceae</taxon>
        <taxon>Prauserella</taxon>
    </lineage>
</organism>
<dbReference type="GO" id="GO:0005886">
    <property type="term" value="C:plasma membrane"/>
    <property type="evidence" value="ECO:0007669"/>
    <property type="project" value="UniProtKB-SubCell"/>
</dbReference>
<keyword evidence="4" id="KW-1133">Transmembrane helix</keyword>
<dbReference type="EMBL" id="FMZE01000005">
    <property type="protein sequence ID" value="SDC98104.1"/>
    <property type="molecule type" value="Genomic_DNA"/>
</dbReference>
<proteinExistence type="predicted"/>
<dbReference type="AlphaFoldDB" id="A0A222VQA5"/>
<evidence type="ECO:0000256" key="1">
    <source>
        <dbReference type="ARBA" id="ARBA00004651"/>
    </source>
</evidence>
<reference evidence="6 7" key="1">
    <citation type="submission" date="2016-10" db="EMBL/GenBank/DDBJ databases">
        <authorList>
            <person name="de Groot N.N."/>
        </authorList>
    </citation>
    <scope>NUCLEOTIDE SEQUENCE [LARGE SCALE GENOMIC DNA]</scope>
    <source>
        <strain evidence="6 7">CGMCC 4.5506</strain>
    </source>
</reference>
<evidence type="ECO:0000256" key="4">
    <source>
        <dbReference type="ARBA" id="ARBA00022989"/>
    </source>
</evidence>
<keyword evidence="2" id="KW-1003">Cell membrane</keyword>
<dbReference type="InterPro" id="IPR023845">
    <property type="entry name" value="DUF3817_TM"/>
</dbReference>
<dbReference type="OrthoDB" id="3396203at2"/>
<evidence type="ECO:0000313" key="6">
    <source>
        <dbReference type="EMBL" id="SDC98104.1"/>
    </source>
</evidence>
<dbReference type="STRING" id="530584.SAMN05421630_10527"/>
<dbReference type="RefSeq" id="WP_091804095.1">
    <property type="nucleotide sequence ID" value="NZ_CP016353.1"/>
</dbReference>
<dbReference type="PANTHER" id="PTHR40077:SF1">
    <property type="entry name" value="MEMBRANE PROTEIN"/>
    <property type="match status" value="1"/>
</dbReference>
<gene>
    <name evidence="6" type="ORF">SAMN05421630_10527</name>
</gene>
<evidence type="ECO:0000256" key="5">
    <source>
        <dbReference type="ARBA" id="ARBA00023136"/>
    </source>
</evidence>
<dbReference type="NCBIfam" id="TIGR03954">
    <property type="entry name" value="integ_memb_HG"/>
    <property type="match status" value="1"/>
</dbReference>
<dbReference type="Proteomes" id="UP000199494">
    <property type="component" value="Unassembled WGS sequence"/>
</dbReference>
<protein>
    <submittedName>
        <fullName evidence="6">Putative drug exporter of the RND superfamily</fullName>
    </submittedName>
</protein>
<evidence type="ECO:0000256" key="3">
    <source>
        <dbReference type="ARBA" id="ARBA00022692"/>
    </source>
</evidence>
<keyword evidence="7" id="KW-1185">Reference proteome</keyword>
<evidence type="ECO:0000313" key="7">
    <source>
        <dbReference type="Proteomes" id="UP000199494"/>
    </source>
</evidence>
<comment type="subcellular location">
    <subcellularLocation>
        <location evidence="1">Cell membrane</location>
        <topology evidence="1">Multi-pass membrane protein</topology>
    </subcellularLocation>
</comment>
<sequence length="125" mass="13917">MTTTTEQDATRTQRLTRLFSIIAIVEAFTWAGLLTGMYFKYIPETTTELGVKIFGPLHGAAFVCYGIVTILLSIKLRWPVRWLTVVALAAAVPPFTTVVFEIWARRTGRLTARGDVAQTAQAKVR</sequence>
<dbReference type="KEGG" id="pmad:BAY61_14915"/>
<dbReference type="PANTHER" id="PTHR40077">
    <property type="entry name" value="MEMBRANE PROTEIN-RELATED"/>
    <property type="match status" value="1"/>
</dbReference>
<accession>A0A222VQA5</accession>